<dbReference type="RefSeq" id="WP_125326523.1">
    <property type="nucleotide sequence ID" value="NZ_CP034328.1"/>
</dbReference>
<dbReference type="KEGG" id="taw:EI545_16785"/>
<dbReference type="Proteomes" id="UP000282002">
    <property type="component" value="Chromosome"/>
</dbReference>
<protein>
    <submittedName>
        <fullName evidence="2">Cell division protein FtsL</fullName>
    </submittedName>
</protein>
<keyword evidence="2" id="KW-0131">Cell cycle</keyword>
<keyword evidence="1" id="KW-0175">Coiled coil</keyword>
<evidence type="ECO:0000313" key="2">
    <source>
        <dbReference type="EMBL" id="AZL60331.1"/>
    </source>
</evidence>
<evidence type="ECO:0000313" key="3">
    <source>
        <dbReference type="Proteomes" id="UP000282002"/>
    </source>
</evidence>
<gene>
    <name evidence="2" type="ORF">EI545_16785</name>
</gene>
<name>A0A3S8U9T9_9RHOB</name>
<reference evidence="2 3" key="1">
    <citation type="submission" date="2018-12" db="EMBL/GenBank/DDBJ databases">
        <title>Complete genome sequencing of Tabrizicola sp. K13M18.</title>
        <authorList>
            <person name="Bae J.-W."/>
        </authorList>
    </citation>
    <scope>NUCLEOTIDE SEQUENCE [LARGE SCALE GENOMIC DNA]</scope>
    <source>
        <strain evidence="2 3">K13M18</strain>
    </source>
</reference>
<proteinExistence type="predicted"/>
<sequence length="117" mass="13348">MRPVLYVLSFLALIALGFWAYRENYTTQAALKEVETLQRQIVGLREALALQRAEWAYLNRPDRLRELATANFDRLGLLPMEPGQFGTPNQIAYPRSAFPEIDMPIDIQGDLPLEEGL</sequence>
<evidence type="ECO:0000256" key="1">
    <source>
        <dbReference type="SAM" id="Coils"/>
    </source>
</evidence>
<dbReference type="EMBL" id="CP034328">
    <property type="protein sequence ID" value="AZL60331.1"/>
    <property type="molecule type" value="Genomic_DNA"/>
</dbReference>
<keyword evidence="2" id="KW-0132">Cell division</keyword>
<dbReference type="OrthoDB" id="7165680at2"/>
<feature type="coiled-coil region" evidence="1">
    <location>
        <begin position="27"/>
        <end position="54"/>
    </location>
</feature>
<keyword evidence="3" id="KW-1185">Reference proteome</keyword>
<organism evidence="2 3">
    <name type="scientific">Tabrizicola piscis</name>
    <dbReference type="NCBI Taxonomy" id="2494374"/>
    <lineage>
        <taxon>Bacteria</taxon>
        <taxon>Pseudomonadati</taxon>
        <taxon>Pseudomonadota</taxon>
        <taxon>Alphaproteobacteria</taxon>
        <taxon>Rhodobacterales</taxon>
        <taxon>Paracoccaceae</taxon>
        <taxon>Tabrizicola</taxon>
    </lineage>
</organism>
<dbReference type="GO" id="GO:0051301">
    <property type="term" value="P:cell division"/>
    <property type="evidence" value="ECO:0007669"/>
    <property type="project" value="UniProtKB-KW"/>
</dbReference>
<accession>A0A3S8U9T9</accession>
<dbReference type="AlphaFoldDB" id="A0A3S8U9T9"/>